<organism evidence="3 4">
    <name type="scientific">Remersonia thermophila</name>
    <dbReference type="NCBI Taxonomy" id="72144"/>
    <lineage>
        <taxon>Eukaryota</taxon>
        <taxon>Fungi</taxon>
        <taxon>Dikarya</taxon>
        <taxon>Ascomycota</taxon>
        <taxon>Pezizomycotina</taxon>
        <taxon>Sordariomycetes</taxon>
        <taxon>Sordariomycetidae</taxon>
        <taxon>Sordariales</taxon>
        <taxon>Sordariales incertae sedis</taxon>
        <taxon>Remersonia</taxon>
    </lineage>
</organism>
<protein>
    <submittedName>
        <fullName evidence="3">Uncharacterized protein</fullName>
    </submittedName>
</protein>
<keyword evidence="4" id="KW-1185">Reference proteome</keyword>
<dbReference type="GeneID" id="98123709"/>
<sequence>MAANDPSTPIGRKGYETTARRTGLSGPSTPWARKSGSEASMTRKNAAAPAFQVTPTPSRTRNAFSSPFTPTPGYIGDGIDDDEEITISVLGLLQGELLAPQKREALRTMLNNHARRARGVEQGRNHLRGEVRQLRARVAELEEEQHALRQAAAKAAGQLLTLSQGRGTGAGTGAGTGTGTATMIKAQAEAEVEDEYDWEFDDDESVN</sequence>
<accession>A0ABR4DKJ7</accession>
<reference evidence="3 4" key="1">
    <citation type="journal article" date="2024" name="Commun. Biol.">
        <title>Comparative genomic analysis of thermophilic fungi reveals convergent evolutionary adaptations and gene losses.</title>
        <authorList>
            <person name="Steindorff A.S."/>
            <person name="Aguilar-Pontes M.V."/>
            <person name="Robinson A.J."/>
            <person name="Andreopoulos B."/>
            <person name="LaButti K."/>
            <person name="Kuo A."/>
            <person name="Mondo S."/>
            <person name="Riley R."/>
            <person name="Otillar R."/>
            <person name="Haridas S."/>
            <person name="Lipzen A."/>
            <person name="Grimwood J."/>
            <person name="Schmutz J."/>
            <person name="Clum A."/>
            <person name="Reid I.D."/>
            <person name="Moisan M.C."/>
            <person name="Butler G."/>
            <person name="Nguyen T.T.M."/>
            <person name="Dewar K."/>
            <person name="Conant G."/>
            <person name="Drula E."/>
            <person name="Henrissat B."/>
            <person name="Hansel C."/>
            <person name="Singer S."/>
            <person name="Hutchinson M.I."/>
            <person name="de Vries R.P."/>
            <person name="Natvig D.O."/>
            <person name="Powell A.J."/>
            <person name="Tsang A."/>
            <person name="Grigoriev I.V."/>
        </authorList>
    </citation>
    <scope>NUCLEOTIDE SEQUENCE [LARGE SCALE GENOMIC DNA]</scope>
    <source>
        <strain evidence="3 4">ATCC 22073</strain>
    </source>
</reference>
<evidence type="ECO:0000256" key="1">
    <source>
        <dbReference type="SAM" id="Coils"/>
    </source>
</evidence>
<feature type="compositionally biased region" description="Polar residues" evidence="2">
    <location>
        <begin position="53"/>
        <end position="68"/>
    </location>
</feature>
<comment type="caution">
    <text evidence="3">The sequence shown here is derived from an EMBL/GenBank/DDBJ whole genome shotgun (WGS) entry which is preliminary data.</text>
</comment>
<name>A0ABR4DKJ7_9PEZI</name>
<dbReference type="RefSeq" id="XP_070869629.1">
    <property type="nucleotide sequence ID" value="XM_071009065.1"/>
</dbReference>
<evidence type="ECO:0000256" key="2">
    <source>
        <dbReference type="SAM" id="MobiDB-lite"/>
    </source>
</evidence>
<feature type="coiled-coil region" evidence="1">
    <location>
        <begin position="124"/>
        <end position="158"/>
    </location>
</feature>
<dbReference type="EMBL" id="JAZGUE010000001">
    <property type="protein sequence ID" value="KAL2270905.1"/>
    <property type="molecule type" value="Genomic_DNA"/>
</dbReference>
<evidence type="ECO:0000313" key="3">
    <source>
        <dbReference type="EMBL" id="KAL2270905.1"/>
    </source>
</evidence>
<gene>
    <name evidence="3" type="ORF">VTJ83DRAFT_276</name>
</gene>
<dbReference type="Proteomes" id="UP001600064">
    <property type="component" value="Unassembled WGS sequence"/>
</dbReference>
<proteinExistence type="predicted"/>
<evidence type="ECO:0000313" key="4">
    <source>
        <dbReference type="Proteomes" id="UP001600064"/>
    </source>
</evidence>
<feature type="region of interest" description="Disordered" evidence="2">
    <location>
        <begin position="1"/>
        <end position="69"/>
    </location>
</feature>
<keyword evidence="1" id="KW-0175">Coiled coil</keyword>